<organism evidence="2 3">
    <name type="scientific">Corynebacterium sphenisci DSM 44792</name>
    <dbReference type="NCBI Taxonomy" id="1437874"/>
    <lineage>
        <taxon>Bacteria</taxon>
        <taxon>Bacillati</taxon>
        <taxon>Actinomycetota</taxon>
        <taxon>Actinomycetes</taxon>
        <taxon>Mycobacteriales</taxon>
        <taxon>Corynebacteriaceae</taxon>
        <taxon>Corynebacterium</taxon>
    </lineage>
</organism>
<dbReference type="Proteomes" id="UP000185469">
    <property type="component" value="Chromosome"/>
</dbReference>
<evidence type="ECO:0000313" key="2">
    <source>
        <dbReference type="EMBL" id="APT91135.1"/>
    </source>
</evidence>
<dbReference type="STRING" id="1437874.CSPHI_09035"/>
<gene>
    <name evidence="2" type="ORF">CSPHI_09035</name>
</gene>
<feature type="compositionally biased region" description="Basic and acidic residues" evidence="1">
    <location>
        <begin position="94"/>
        <end position="103"/>
    </location>
</feature>
<keyword evidence="3" id="KW-1185">Reference proteome</keyword>
<reference evidence="2 3" key="1">
    <citation type="submission" date="2014-08" db="EMBL/GenBank/DDBJ databases">
        <title>Complete genome sequence of Corynebacterium sphenisci CECT 5990(T) (=DSM 44792(T)), isolated from healthy wild penguins.</title>
        <authorList>
            <person name="Ruckert C."/>
            <person name="Albersmeier A."/>
            <person name="Winkler A."/>
            <person name="Kalinowski J."/>
        </authorList>
    </citation>
    <scope>NUCLEOTIDE SEQUENCE [LARGE SCALE GENOMIC DNA]</scope>
    <source>
        <strain evidence="2 3">DSM 44792</strain>
    </source>
</reference>
<dbReference type="RefSeq" id="WP_075692605.1">
    <property type="nucleotide sequence ID" value="NZ_CP009248.1"/>
</dbReference>
<accession>A0A1L7CZ19</accession>
<feature type="compositionally biased region" description="Basic and acidic residues" evidence="1">
    <location>
        <begin position="45"/>
        <end position="64"/>
    </location>
</feature>
<protein>
    <recommendedName>
        <fullName evidence="4">DUF5709 domain-containing protein</fullName>
    </recommendedName>
</protein>
<proteinExistence type="predicted"/>
<evidence type="ECO:0000256" key="1">
    <source>
        <dbReference type="SAM" id="MobiDB-lite"/>
    </source>
</evidence>
<feature type="compositionally biased region" description="Basic and acidic residues" evidence="1">
    <location>
        <begin position="74"/>
        <end position="87"/>
    </location>
</feature>
<dbReference type="KEGG" id="csph:CSPHI_09035"/>
<dbReference type="OrthoDB" id="4410324at2"/>
<feature type="compositionally biased region" description="Acidic residues" evidence="1">
    <location>
        <begin position="1"/>
        <end position="25"/>
    </location>
</feature>
<evidence type="ECO:0000313" key="3">
    <source>
        <dbReference type="Proteomes" id="UP000185469"/>
    </source>
</evidence>
<sequence length="110" mass="12073">MAGDYDPDTTGDFDETTLDGAEGLDGDVISSDGENYVMDAPDSWRGAEPHDTLDARLAEEKPDIDPDDDPDVDPEGRYGDVDGHEGDPGLPFGRRREDPDHNRRLGWSAR</sequence>
<feature type="region of interest" description="Disordered" evidence="1">
    <location>
        <begin position="1"/>
        <end position="110"/>
    </location>
</feature>
<dbReference type="AlphaFoldDB" id="A0A1L7CZ19"/>
<dbReference type="EMBL" id="CP009248">
    <property type="protein sequence ID" value="APT91135.1"/>
    <property type="molecule type" value="Genomic_DNA"/>
</dbReference>
<evidence type="ECO:0008006" key="4">
    <source>
        <dbReference type="Google" id="ProtNLM"/>
    </source>
</evidence>
<name>A0A1L7CZ19_9CORY</name>